<accession>A0A346PPX0</accession>
<reference evidence="2" key="3">
    <citation type="journal article" date="2019" name="Int. J. Syst. Evol. Microbiol.">
        <title>Natronolimnobius sulfurireducens sp. nov. and Halalkaliarchaeum desulfuricum gen. nov., sp. nov., the first sulfur-respiring alkaliphilic haloarchaea from hypersaline alkaline lakes.</title>
        <authorList>
            <person name="Sorokin D.Y."/>
            <person name="Yakimov M."/>
            <person name="Messina E."/>
            <person name="Merkel A.Y."/>
            <person name="Bale N.J."/>
            <person name="Sinninghe Damste J.S."/>
        </authorList>
    </citation>
    <scope>NUCLEOTIDE SEQUENCE</scope>
    <source>
        <strain evidence="2">AArc-Mg</strain>
        <strain evidence="1">AArc1</strain>
    </source>
</reference>
<evidence type="ECO:0000313" key="2">
    <source>
        <dbReference type="EMBL" id="AXR81565.1"/>
    </source>
</evidence>
<dbReference type="CDD" id="cd14726">
    <property type="entry name" value="TraB_PrgY-like"/>
    <property type="match status" value="1"/>
</dbReference>
<reference evidence="3" key="2">
    <citation type="submission" date="2018-02" db="EMBL/GenBank/DDBJ databases">
        <title>Phenotypic and genomic properties of facultatively anaerobic sulfur-reducing natronoarchaea from hypersaline soda lakes.</title>
        <authorList>
            <person name="Sorokin D.Y."/>
            <person name="Kublanov I.V."/>
            <person name="Roman P."/>
            <person name="Sinninghe Damste J.S."/>
            <person name="Golyshin P.N."/>
            <person name="Rojo D."/>
            <person name="Ciordia S."/>
            <person name="Mena M.D.C."/>
            <person name="Ferrer M."/>
            <person name="Messina E."/>
            <person name="Smedile F."/>
            <person name="La Spada G."/>
            <person name="La Cono V."/>
            <person name="Yakimov M.M."/>
        </authorList>
    </citation>
    <scope>NUCLEOTIDE SEQUENCE [LARGE SCALE GENOMIC DNA]</scope>
    <source>
        <strain evidence="3">AArc-Mg</strain>
    </source>
</reference>
<organism evidence="2 3">
    <name type="scientific">Natrarchaeobaculum sulfurireducens</name>
    <dbReference type="NCBI Taxonomy" id="2044521"/>
    <lineage>
        <taxon>Archaea</taxon>
        <taxon>Methanobacteriati</taxon>
        <taxon>Methanobacteriota</taxon>
        <taxon>Stenosarchaea group</taxon>
        <taxon>Halobacteria</taxon>
        <taxon>Halobacteriales</taxon>
        <taxon>Natrialbaceae</taxon>
        <taxon>Natrarchaeobaculum</taxon>
    </lineage>
</organism>
<dbReference type="InterPro" id="IPR046345">
    <property type="entry name" value="TraB_PrgY-like"/>
</dbReference>
<proteinExistence type="predicted"/>
<dbReference type="Pfam" id="PF01963">
    <property type="entry name" value="TraB_PrgY_gumN"/>
    <property type="match status" value="1"/>
</dbReference>
<dbReference type="AlphaFoldDB" id="A0A346PPX0"/>
<gene>
    <name evidence="1" type="ORF">AArc1_2090</name>
    <name evidence="2" type="ORF">AArcMg_1553</name>
</gene>
<dbReference type="PANTHER" id="PTHR21530:SF7">
    <property type="entry name" value="TRAB DOMAIN-CONTAINING PROTEIN"/>
    <property type="match status" value="1"/>
</dbReference>
<dbReference type="EMBL" id="CP027033">
    <property type="protein sequence ID" value="AXR81565.1"/>
    <property type="molecule type" value="Genomic_DNA"/>
</dbReference>
<dbReference type="Proteomes" id="UP000258707">
    <property type="component" value="Chromosome"/>
</dbReference>
<dbReference type="EMBL" id="CP024047">
    <property type="protein sequence ID" value="AXR78408.1"/>
    <property type="molecule type" value="Genomic_DNA"/>
</dbReference>
<dbReference type="Proteomes" id="UP000258613">
    <property type="component" value="Chromosome"/>
</dbReference>
<keyword evidence="3" id="KW-1185">Reference proteome</keyword>
<dbReference type="SUPFAM" id="SSF159501">
    <property type="entry name" value="EreA/ChaN-like"/>
    <property type="match status" value="1"/>
</dbReference>
<evidence type="ECO:0000313" key="3">
    <source>
        <dbReference type="Proteomes" id="UP000258613"/>
    </source>
</evidence>
<accession>A0A346PFW3</accession>
<sequence length="294" mass="33214">MVDYDLSAHWSCGDTGFDRPGRYLSPSMKTRGRFKRVADESYSGMSDTGSITFVPSVHFSPVHRRRVRSTIREEDPDVVAVELDEYRYDRLERNTDTDALDFARELPPPIAVTYQLLRAVQRTVVRLYGLDPQTTDMEVAIETAAELDREVALIDEPIAETVDALVDSVGIDTFPKMLLRTQQLGPQAQAQALEMTTLPFRDVRHGDDVQPAIDQLRLLVPEVSEVLIDRRDRAMAERLHALRADGNDVVVVIGAGHHNGIRGHLERLEDRDDSTAVAIPRRRPRRSVTRIPIE</sequence>
<dbReference type="KEGG" id="nan:AArc1_2090"/>
<name>A0A346PPX0_9EURY</name>
<evidence type="ECO:0000313" key="1">
    <source>
        <dbReference type="EMBL" id="AXR78408.1"/>
    </source>
</evidence>
<protein>
    <submittedName>
        <fullName evidence="1 2">Pheromone shutdown protein</fullName>
    </submittedName>
</protein>
<reference evidence="4" key="1">
    <citation type="submission" date="2017-10" db="EMBL/GenBank/DDBJ databases">
        <title>Phenotypic and genomic properties of facultatively anaerobic sulfur-reducing natronoarchaea from hypersaline soda lakes.</title>
        <authorList>
            <person name="Sorokin D.Y."/>
            <person name="Kublanov I.V."/>
            <person name="Roman P."/>
            <person name="Sinninghe Damste J.S."/>
            <person name="Golyshin P.N."/>
            <person name="Rojo D."/>
            <person name="Ciordia S."/>
            <person name="Mena Md.C."/>
            <person name="Ferrer M."/>
            <person name="Messina E."/>
            <person name="Smedile F."/>
            <person name="La Spada G."/>
            <person name="La Cono V."/>
            <person name="Yakimov M.M."/>
        </authorList>
    </citation>
    <scope>NUCLEOTIDE SEQUENCE [LARGE SCALE GENOMIC DNA]</scope>
    <source>
        <strain evidence="4">AArc1</strain>
    </source>
</reference>
<evidence type="ECO:0000313" key="4">
    <source>
        <dbReference type="Proteomes" id="UP000258707"/>
    </source>
</evidence>
<dbReference type="InterPro" id="IPR002816">
    <property type="entry name" value="TraB/PrgY/GumN_fam"/>
</dbReference>
<dbReference type="KEGG" id="nag:AArcMg_1553"/>
<dbReference type="PANTHER" id="PTHR21530">
    <property type="entry name" value="PHEROMONE SHUTDOWN PROTEIN"/>
    <property type="match status" value="1"/>
</dbReference>